<accession>A0ACC3CCK1</accession>
<dbReference type="Proteomes" id="UP000798662">
    <property type="component" value="Chromosome 3"/>
</dbReference>
<keyword evidence="2" id="KW-1185">Reference proteome</keyword>
<dbReference type="EMBL" id="CM020620">
    <property type="protein sequence ID" value="KAK1867746.1"/>
    <property type="molecule type" value="Genomic_DNA"/>
</dbReference>
<proteinExistence type="predicted"/>
<reference evidence="1" key="1">
    <citation type="submission" date="2019-11" db="EMBL/GenBank/DDBJ databases">
        <title>Nori genome reveals adaptations in red seaweeds to the harsh intertidal environment.</title>
        <authorList>
            <person name="Wang D."/>
            <person name="Mao Y."/>
        </authorList>
    </citation>
    <scope>NUCLEOTIDE SEQUENCE</scope>
    <source>
        <tissue evidence="1">Gametophyte</tissue>
    </source>
</reference>
<organism evidence="1 2">
    <name type="scientific">Pyropia yezoensis</name>
    <name type="common">Susabi-nori</name>
    <name type="synonym">Porphyra yezoensis</name>
    <dbReference type="NCBI Taxonomy" id="2788"/>
    <lineage>
        <taxon>Eukaryota</taxon>
        <taxon>Rhodophyta</taxon>
        <taxon>Bangiophyceae</taxon>
        <taxon>Bangiales</taxon>
        <taxon>Bangiaceae</taxon>
        <taxon>Pyropia</taxon>
    </lineage>
</organism>
<comment type="caution">
    <text evidence="1">The sequence shown here is derived from an EMBL/GenBank/DDBJ whole genome shotgun (WGS) entry which is preliminary data.</text>
</comment>
<sequence>MDEAESHRLAGNAAYQQADWPTALTAYTAGVRAREAAGAAPDRRLFSNRCAAWMAQAKSLAAAADVLAADGRPDGEVRREAAEASNRAHFPGDAARLTANAAFARGDWDGAIASYTAAIMAARRVRAAPDRRALSNRSAAHLRKAIATDDALMFQYAVDDAEACVAAEPHWPKAWFRLGAAYFEDGRPAKARDVFARGLRWAPGDGDLIEGIREAERVIQDEGEETDYEPDGDDGEDAGRGGGGPGRIPAASGLAAPAAVNAGVAVKGKDAGAARRGVPVVPSPRGSESPLSPAAGAMGVGRDMDATGWDSDTELDASLSESTKQRPPTADATADDARAHGETRPDLPRTASGGRPPRSWRLRRGAAGSSAPGSSAGSDSLGGSNSSRGWGDGPPGTSARRAAEADAASDDESFLYDVLGVDPSANGAVIKKAYYLRAKECHPDRHPDDPEATAKFQALGDAYQVLSNEQTRATYDRAGRSGLTASAFEAVDPSTLFAMVFGSDQFTHLIGELQLASLATHVDDAGNAPSELTMTRLQRQRVGRLAAVLVDALQPWTNGDGDAFRAWAVEEAHRLSAANFGSALLHVIGYVYARKANIALGKSSLLGLPGLWKAVSYSTHKLNSQVRATSAASRVLHSQRRLHDRVAELNRSGRAITSAEAHRIACSMTEKAVELFWKMSVIDIQDTLDAVADTVLAGDDLPPMPAPARDALLAERARGLKAFGKILMAGSEASVSVNAGQQRRRRGAAASSKGGVDGAGESGGGGRANGASSSPPPRKEFREEAERQRPASPSGHNRGGANGSYRQGRDRPAAPVG</sequence>
<protein>
    <submittedName>
        <fullName evidence="1">Uncharacterized protein</fullName>
    </submittedName>
</protein>
<gene>
    <name evidence="1" type="ORF">I4F81_010247</name>
</gene>
<evidence type="ECO:0000313" key="2">
    <source>
        <dbReference type="Proteomes" id="UP000798662"/>
    </source>
</evidence>
<evidence type="ECO:0000313" key="1">
    <source>
        <dbReference type="EMBL" id="KAK1867746.1"/>
    </source>
</evidence>
<name>A0ACC3CCK1_PYRYE</name>